<evidence type="ECO:0000313" key="2">
    <source>
        <dbReference type="Proteomes" id="UP000199546"/>
    </source>
</evidence>
<dbReference type="STRING" id="1296565.SAMN05660657_01529"/>
<dbReference type="GO" id="GO:0016829">
    <property type="term" value="F:lyase activity"/>
    <property type="evidence" value="ECO:0007669"/>
    <property type="project" value="UniProtKB-KW"/>
</dbReference>
<dbReference type="SUPFAM" id="SSF51621">
    <property type="entry name" value="Phosphoenolpyruvate/pyruvate domain"/>
    <property type="match status" value="1"/>
</dbReference>
<dbReference type="PANTHER" id="PTHR42905:SF16">
    <property type="entry name" value="CARBOXYPHOSPHONOENOLPYRUVATE PHOSPHONOMUTASE-LIKE PROTEIN (AFU_ORTHOLOGUE AFUA_5G07230)"/>
    <property type="match status" value="1"/>
</dbReference>
<proteinExistence type="predicted"/>
<dbReference type="InterPro" id="IPR015813">
    <property type="entry name" value="Pyrv/PenolPyrv_kinase-like_dom"/>
</dbReference>
<accession>A0A1I6YZN4</accession>
<protein>
    <submittedName>
        <fullName evidence="1">2-Methylisocitrate lyase, PEP mutase family</fullName>
    </submittedName>
</protein>
<keyword evidence="1" id="KW-0456">Lyase</keyword>
<dbReference type="RefSeq" id="WP_175551480.1">
    <property type="nucleotide sequence ID" value="NZ_FPBA01000004.1"/>
</dbReference>
<keyword evidence="2" id="KW-1185">Reference proteome</keyword>
<reference evidence="2" key="1">
    <citation type="submission" date="2016-10" db="EMBL/GenBank/DDBJ databases">
        <authorList>
            <person name="Varghese N."/>
            <person name="Submissions S."/>
        </authorList>
    </citation>
    <scope>NUCLEOTIDE SEQUENCE [LARGE SCALE GENOMIC DNA]</scope>
    <source>
        <strain evidence="2">DSM 46136</strain>
    </source>
</reference>
<dbReference type="PANTHER" id="PTHR42905">
    <property type="entry name" value="PHOSPHOENOLPYRUVATE CARBOXYLASE"/>
    <property type="match status" value="1"/>
</dbReference>
<dbReference type="EMBL" id="FPBA01000004">
    <property type="protein sequence ID" value="SFT55927.1"/>
    <property type="molecule type" value="Genomic_DNA"/>
</dbReference>
<sequence>MSAAAAFAALHDGPAPLLLPNAWDVASALALAADGHPAVGTTSLGVAAAAGIPDTSRAGRQATVDLARSLARLPVPVTVDLADGFADDPAEVAALVAGLPAAGVNLEDSTGGRLVDPGLHAAKVAAVAEAAPGVFLNARVDTYWLGEHADLATTLDRARRYVAAGADGVFVPGRLGEAEIAVLTSELAVPVNVLAGAHPLPRLAELGVRRVSTGSLLFRAALDAAVAVAARLRDGEAAPPATPYAEVEARTAAYGGGPP</sequence>
<organism evidence="1 2">
    <name type="scientific">Geodermatophilus amargosae</name>
    <dbReference type="NCBI Taxonomy" id="1296565"/>
    <lineage>
        <taxon>Bacteria</taxon>
        <taxon>Bacillati</taxon>
        <taxon>Actinomycetota</taxon>
        <taxon>Actinomycetes</taxon>
        <taxon>Geodermatophilales</taxon>
        <taxon>Geodermatophilaceae</taxon>
        <taxon>Geodermatophilus</taxon>
    </lineage>
</organism>
<dbReference type="Pfam" id="PF13714">
    <property type="entry name" value="PEP_mutase"/>
    <property type="match status" value="1"/>
</dbReference>
<dbReference type="CDD" id="cd00377">
    <property type="entry name" value="ICL_PEPM"/>
    <property type="match status" value="1"/>
</dbReference>
<dbReference type="Proteomes" id="UP000199546">
    <property type="component" value="Unassembled WGS sequence"/>
</dbReference>
<gene>
    <name evidence="1" type="ORF">SAMN05660657_01529</name>
</gene>
<evidence type="ECO:0000313" key="1">
    <source>
        <dbReference type="EMBL" id="SFT55927.1"/>
    </source>
</evidence>
<dbReference type="AlphaFoldDB" id="A0A1I6YZN4"/>
<dbReference type="Gene3D" id="3.20.20.60">
    <property type="entry name" value="Phosphoenolpyruvate-binding domains"/>
    <property type="match status" value="1"/>
</dbReference>
<dbReference type="InterPro" id="IPR039556">
    <property type="entry name" value="ICL/PEPM"/>
</dbReference>
<name>A0A1I6YZN4_9ACTN</name>
<dbReference type="InterPro" id="IPR040442">
    <property type="entry name" value="Pyrv_kinase-like_dom_sf"/>
</dbReference>